<feature type="domain" description="TNase-like" evidence="1">
    <location>
        <begin position="7"/>
        <end position="120"/>
    </location>
</feature>
<dbReference type="AlphaFoldDB" id="A0A3B1BVK0"/>
<accession>A0A3B1BVK0</accession>
<evidence type="ECO:0000313" key="2">
    <source>
        <dbReference type="EMBL" id="VAX08697.1"/>
    </source>
</evidence>
<dbReference type="SUPFAM" id="SSF50199">
    <property type="entry name" value="Staphylococcal nuclease"/>
    <property type="match status" value="1"/>
</dbReference>
<dbReference type="EMBL" id="UOFY01000028">
    <property type="protein sequence ID" value="VAX08697.1"/>
    <property type="molecule type" value="Genomic_DNA"/>
</dbReference>
<evidence type="ECO:0000259" key="1">
    <source>
        <dbReference type="PROSITE" id="PS50830"/>
    </source>
</evidence>
<sequence length="120" mass="14048">MQNIELYSYRAKVRSVYDGDTIRVDVDLGMKTSINNEPIRLYRINAPELRGSDAEKEKGRAARDYLRQRLDGKEIYLKTLKDKRGKYGRYIADIWLEDNGQWININDEIVSAGHAVYKDY</sequence>
<dbReference type="Pfam" id="PF00565">
    <property type="entry name" value="SNase"/>
    <property type="match status" value="1"/>
</dbReference>
<dbReference type="PROSITE" id="PS50830">
    <property type="entry name" value="TNASE_3"/>
    <property type="match status" value="1"/>
</dbReference>
<reference evidence="2" key="1">
    <citation type="submission" date="2018-06" db="EMBL/GenBank/DDBJ databases">
        <authorList>
            <person name="Zhirakovskaya E."/>
        </authorList>
    </citation>
    <scope>NUCLEOTIDE SEQUENCE</scope>
</reference>
<dbReference type="InterPro" id="IPR016071">
    <property type="entry name" value="Staphylococal_nuclease_OB-fold"/>
</dbReference>
<dbReference type="SMART" id="SM00318">
    <property type="entry name" value="SNc"/>
    <property type="match status" value="1"/>
</dbReference>
<name>A0A3B1BVK0_9ZZZZ</name>
<gene>
    <name evidence="2" type="ORF">MNBD_GAMMA25-900</name>
</gene>
<dbReference type="Gene3D" id="2.40.50.90">
    <property type="match status" value="1"/>
</dbReference>
<protein>
    <recommendedName>
        <fullName evidence="1">TNase-like domain-containing protein</fullName>
    </recommendedName>
</protein>
<proteinExistence type="predicted"/>
<organism evidence="2">
    <name type="scientific">hydrothermal vent metagenome</name>
    <dbReference type="NCBI Taxonomy" id="652676"/>
    <lineage>
        <taxon>unclassified sequences</taxon>
        <taxon>metagenomes</taxon>
        <taxon>ecological metagenomes</taxon>
    </lineage>
</organism>
<dbReference type="InterPro" id="IPR035437">
    <property type="entry name" value="SNase_OB-fold_sf"/>
</dbReference>